<dbReference type="GO" id="GO:0006779">
    <property type="term" value="P:porphyrin-containing compound biosynthetic process"/>
    <property type="evidence" value="ECO:0007669"/>
    <property type="project" value="InterPro"/>
</dbReference>
<keyword evidence="2" id="KW-0411">Iron-sulfur</keyword>
<keyword evidence="2" id="KW-0143">Chaperone</keyword>
<dbReference type="InterPro" id="IPR004559">
    <property type="entry name" value="HemW-like"/>
</dbReference>
<dbReference type="GO" id="GO:0004109">
    <property type="term" value="F:coproporphyrinogen oxidase activity"/>
    <property type="evidence" value="ECO:0007669"/>
    <property type="project" value="InterPro"/>
</dbReference>
<dbReference type="InterPro" id="IPR007197">
    <property type="entry name" value="rSAM"/>
</dbReference>
<evidence type="ECO:0000256" key="2">
    <source>
        <dbReference type="RuleBase" id="RU364116"/>
    </source>
</evidence>
<comment type="function">
    <text evidence="2">Probably acts as a heme chaperone, transferring heme to an unknown acceptor. Binds one molecule of heme per monomer, possibly covalently. Binds 1 [4Fe-4S] cluster. The cluster is coordinated with 3 cysteines and an exchangeable S-adenosyl-L-methionine.</text>
</comment>
<dbReference type="GO" id="GO:0005737">
    <property type="term" value="C:cytoplasm"/>
    <property type="evidence" value="ECO:0007669"/>
    <property type="project" value="UniProtKB-SubCell"/>
</dbReference>
<feature type="domain" description="Radical SAM core" evidence="3">
    <location>
        <begin position="1"/>
        <end position="231"/>
    </location>
</feature>
<dbReference type="InterPro" id="IPR023404">
    <property type="entry name" value="rSAM_horseshoe"/>
</dbReference>
<dbReference type="PANTHER" id="PTHR13932:SF5">
    <property type="entry name" value="RADICAL S-ADENOSYL METHIONINE DOMAIN-CONTAINING PROTEIN 1, MITOCHONDRIAL"/>
    <property type="match status" value="1"/>
</dbReference>
<reference evidence="4 5" key="1">
    <citation type="journal article" date="2011" name="Stand. Genomic Sci.">
        <title>Non-contiguous finished genome sequence of Bacteroides coprosuis type strain (PC139).</title>
        <authorList>
            <person name="Land M."/>
            <person name="Held B."/>
            <person name="Gronow S."/>
            <person name="Abt B."/>
            <person name="Lucas S."/>
            <person name="Del Rio T.G."/>
            <person name="Nolan M."/>
            <person name="Tice H."/>
            <person name="Cheng J.F."/>
            <person name="Pitluck S."/>
            <person name="Liolios K."/>
            <person name="Pagani I."/>
            <person name="Ivanova N."/>
            <person name="Mavromatis K."/>
            <person name="Mikhailova N."/>
            <person name="Pati A."/>
            <person name="Tapia R."/>
            <person name="Han C."/>
            <person name="Goodwin L."/>
            <person name="Chen A."/>
            <person name="Palaniappan K."/>
            <person name="Hauser L."/>
            <person name="Brambilla E.M."/>
            <person name="Rohde M."/>
            <person name="Goker M."/>
            <person name="Detter J.C."/>
            <person name="Woyke T."/>
            <person name="Bristow J."/>
            <person name="Eisen J.A."/>
            <person name="Markowitz V."/>
            <person name="Hugenholtz P."/>
            <person name="Kyrpides N.C."/>
            <person name="Klenk H.P."/>
            <person name="Lapidus A."/>
        </authorList>
    </citation>
    <scope>NUCLEOTIDE SEQUENCE</scope>
    <source>
        <strain evidence="4 5">DSM 18011</strain>
    </source>
</reference>
<proteinExistence type="inferred from homology"/>
<keyword evidence="5" id="KW-1185">Reference proteome</keyword>
<dbReference type="SFLD" id="SFLDS00029">
    <property type="entry name" value="Radical_SAM"/>
    <property type="match status" value="1"/>
</dbReference>
<dbReference type="CDD" id="cd01335">
    <property type="entry name" value="Radical_SAM"/>
    <property type="match status" value="1"/>
</dbReference>
<keyword evidence="2" id="KW-0004">4Fe-4S</keyword>
<dbReference type="PROSITE" id="PS51918">
    <property type="entry name" value="RADICAL_SAM"/>
    <property type="match status" value="1"/>
</dbReference>
<keyword evidence="2" id="KW-0479">Metal-binding</keyword>
<dbReference type="SMART" id="SM00729">
    <property type="entry name" value="Elp3"/>
    <property type="match status" value="1"/>
</dbReference>
<evidence type="ECO:0000256" key="1">
    <source>
        <dbReference type="ARBA" id="ARBA00006100"/>
    </source>
</evidence>
<protein>
    <recommendedName>
        <fullName evidence="2">Heme chaperone HemW</fullName>
    </recommendedName>
</protein>
<keyword evidence="2" id="KW-0949">S-adenosyl-L-methionine</keyword>
<dbReference type="HOGENOM" id="CLU_027579_1_1_10"/>
<dbReference type="OrthoDB" id="9808022at2"/>
<dbReference type="PANTHER" id="PTHR13932">
    <property type="entry name" value="COPROPORPHYRINIGEN III OXIDASE"/>
    <property type="match status" value="1"/>
</dbReference>
<dbReference type="SFLD" id="SFLDF00562">
    <property type="entry name" value="HemN-like__clustered_with_heat"/>
    <property type="match status" value="1"/>
</dbReference>
<dbReference type="GO" id="GO:0046872">
    <property type="term" value="F:metal ion binding"/>
    <property type="evidence" value="ECO:0007669"/>
    <property type="project" value="UniProtKB-UniRule"/>
</dbReference>
<dbReference type="Proteomes" id="UP000018439">
    <property type="component" value="Chromosome"/>
</dbReference>
<organism evidence="4 5">
    <name type="scientific">Bacteroides coprosuis DSM 18011</name>
    <dbReference type="NCBI Taxonomy" id="679937"/>
    <lineage>
        <taxon>Bacteria</taxon>
        <taxon>Pseudomonadati</taxon>
        <taxon>Bacteroidota</taxon>
        <taxon>Bacteroidia</taxon>
        <taxon>Bacteroidales</taxon>
        <taxon>Bacteroidaceae</taxon>
        <taxon>Bacteroides</taxon>
    </lineage>
</organism>
<dbReference type="Pfam" id="PF06969">
    <property type="entry name" value="HemN_C"/>
    <property type="match status" value="1"/>
</dbReference>
<dbReference type="Pfam" id="PF04055">
    <property type="entry name" value="Radical_SAM"/>
    <property type="match status" value="1"/>
</dbReference>
<name>F3ZPA8_9BACE</name>
<gene>
    <name evidence="4" type="ORF">Bcop_0116</name>
</gene>
<comment type="similarity">
    <text evidence="1">Belongs to the anaerobic coproporphyrinogen-III oxidase family. HemW subfamily.</text>
</comment>
<dbReference type="Gene3D" id="3.80.30.20">
    <property type="entry name" value="tm_1862 like domain"/>
    <property type="match status" value="1"/>
</dbReference>
<dbReference type="SFLD" id="SFLDF00288">
    <property type="entry name" value="HemN-like__clustered_with_nucl"/>
    <property type="match status" value="1"/>
</dbReference>
<dbReference type="InterPro" id="IPR006638">
    <property type="entry name" value="Elp3/MiaA/NifB-like_rSAM"/>
</dbReference>
<dbReference type="EMBL" id="CM001167">
    <property type="protein sequence ID" value="EGJ70335.1"/>
    <property type="molecule type" value="Genomic_DNA"/>
</dbReference>
<dbReference type="STRING" id="679937.Bcop_0116"/>
<dbReference type="eggNOG" id="COG0635">
    <property type="taxonomic scope" value="Bacteria"/>
</dbReference>
<accession>F3ZPA8</accession>
<keyword evidence="2" id="KW-0408">Iron</keyword>
<evidence type="ECO:0000313" key="4">
    <source>
        <dbReference type="EMBL" id="EGJ70335.1"/>
    </source>
</evidence>
<dbReference type="GO" id="GO:0051539">
    <property type="term" value="F:4 iron, 4 sulfur cluster binding"/>
    <property type="evidence" value="ECO:0007669"/>
    <property type="project" value="UniProtKB-UniRule"/>
</dbReference>
<dbReference type="SFLD" id="SFLDG01082">
    <property type="entry name" value="B12-binding_domain_containing"/>
    <property type="match status" value="1"/>
</dbReference>
<dbReference type="AlphaFoldDB" id="F3ZPA8"/>
<evidence type="ECO:0000313" key="5">
    <source>
        <dbReference type="Proteomes" id="UP000018439"/>
    </source>
</evidence>
<comment type="subcellular location">
    <subcellularLocation>
        <location evidence="2">Cytoplasm</location>
    </subcellularLocation>
</comment>
<keyword evidence="2" id="KW-0349">Heme</keyword>
<dbReference type="InterPro" id="IPR034505">
    <property type="entry name" value="Coproporphyrinogen-III_oxidase"/>
</dbReference>
<keyword evidence="2" id="KW-0963">Cytoplasm</keyword>
<dbReference type="SFLD" id="SFLDG01065">
    <property type="entry name" value="anaerobic_coproporphyrinogen-I"/>
    <property type="match status" value="1"/>
</dbReference>
<dbReference type="InterPro" id="IPR010723">
    <property type="entry name" value="HemN_C"/>
</dbReference>
<dbReference type="NCBIfam" id="TIGR00539">
    <property type="entry name" value="hemN_rel"/>
    <property type="match status" value="1"/>
</dbReference>
<evidence type="ECO:0000259" key="3">
    <source>
        <dbReference type="PROSITE" id="PS51918"/>
    </source>
</evidence>
<dbReference type="SUPFAM" id="SSF102114">
    <property type="entry name" value="Radical SAM enzymes"/>
    <property type="match status" value="1"/>
</dbReference>
<sequence>MAGIYIHIPFCKTRCIYCDFYSTTESQLTSPYINALCKELELRKDYLGNEPIETIYLGGGTPSQLSHAELEKIFNTIKKYYDISNVQEITMEGNPDDLTPNYLSMLRTLPINRLSIGIQTFQNSMLKKLNRRHTSDQAIQAVKDAREHGFKNISIDLMYGLPYETMSEWENDIQRAIDLNVEHISAYHLIYEKGTLLYKKLIEGFIQEVDEDFSLQSFTKLINILTKNGFIHYEISNFAKPGKIAQHNTSYWTGKKYLGCGPSAHSYNGLTRAWNVSSLHQYMIQIKANNLNQEVENLDITTQYNDYIITSLRTMWGLSLETLQTKFGETYYNYILKLAKKHINSGNLELKNNNLKLTKKGVFISDGIMSDLLFIE</sequence>
<dbReference type="InterPro" id="IPR058240">
    <property type="entry name" value="rSAM_sf"/>
</dbReference>